<name>A0A9P0FDK4_BRAAE</name>
<evidence type="ECO:0000256" key="11">
    <source>
        <dbReference type="SAM" id="MobiDB-lite"/>
    </source>
</evidence>
<evidence type="ECO:0000313" key="14">
    <source>
        <dbReference type="Proteomes" id="UP001154078"/>
    </source>
</evidence>
<dbReference type="FunFam" id="3.30.160.60:FF:000100">
    <property type="entry name" value="Zinc finger 45-like"/>
    <property type="match status" value="1"/>
</dbReference>
<evidence type="ECO:0000256" key="3">
    <source>
        <dbReference type="ARBA" id="ARBA00022737"/>
    </source>
</evidence>
<dbReference type="GO" id="GO:0000981">
    <property type="term" value="F:DNA-binding transcription factor activity, RNA polymerase II-specific"/>
    <property type="evidence" value="ECO:0007669"/>
    <property type="project" value="TreeGrafter"/>
</dbReference>
<feature type="domain" description="C2H2-type" evidence="12">
    <location>
        <begin position="584"/>
        <end position="614"/>
    </location>
</feature>
<dbReference type="GO" id="GO:0005634">
    <property type="term" value="C:nucleus"/>
    <property type="evidence" value="ECO:0007669"/>
    <property type="project" value="UniProtKB-SubCell"/>
</dbReference>
<keyword evidence="4 10" id="KW-0863">Zinc-finger</keyword>
<dbReference type="PANTHER" id="PTHR24394:SF29">
    <property type="entry name" value="MYONEURIN"/>
    <property type="match status" value="1"/>
</dbReference>
<feature type="domain" description="C2H2-type" evidence="12">
    <location>
        <begin position="615"/>
        <end position="642"/>
    </location>
</feature>
<keyword evidence="8" id="KW-0804">Transcription</keyword>
<evidence type="ECO:0000256" key="1">
    <source>
        <dbReference type="ARBA" id="ARBA00004123"/>
    </source>
</evidence>
<dbReference type="FunFam" id="3.30.160.60:FF:000322">
    <property type="entry name" value="GDNF-inducible zinc finger protein 1"/>
    <property type="match status" value="1"/>
</dbReference>
<keyword evidence="6" id="KW-0805">Transcription regulation</keyword>
<dbReference type="FunFam" id="3.30.160.60:FF:000446">
    <property type="entry name" value="Zinc finger protein"/>
    <property type="match status" value="1"/>
</dbReference>
<dbReference type="Pfam" id="PF13912">
    <property type="entry name" value="zf-C2H2_6"/>
    <property type="match status" value="2"/>
</dbReference>
<feature type="domain" description="C2H2-type" evidence="12">
    <location>
        <begin position="643"/>
        <end position="670"/>
    </location>
</feature>
<protein>
    <recommendedName>
        <fullName evidence="12">C2H2-type domain-containing protein</fullName>
    </recommendedName>
</protein>
<feature type="domain" description="C2H2-type" evidence="12">
    <location>
        <begin position="294"/>
        <end position="321"/>
    </location>
</feature>
<dbReference type="Pfam" id="PF00096">
    <property type="entry name" value="zf-C2H2"/>
    <property type="match status" value="4"/>
</dbReference>
<comment type="subcellular location">
    <subcellularLocation>
        <location evidence="1">Nucleus</location>
    </subcellularLocation>
</comment>
<evidence type="ECO:0000256" key="2">
    <source>
        <dbReference type="ARBA" id="ARBA00022723"/>
    </source>
</evidence>
<dbReference type="PROSITE" id="PS00028">
    <property type="entry name" value="ZINC_FINGER_C2H2_1"/>
    <property type="match status" value="10"/>
</dbReference>
<feature type="region of interest" description="Disordered" evidence="11">
    <location>
        <begin position="440"/>
        <end position="489"/>
    </location>
</feature>
<keyword evidence="3" id="KW-0677">Repeat</keyword>
<proteinExistence type="predicted"/>
<dbReference type="SUPFAM" id="SSF57667">
    <property type="entry name" value="beta-beta-alpha zinc fingers"/>
    <property type="match status" value="5"/>
</dbReference>
<feature type="compositionally biased region" description="Basic and acidic residues" evidence="11">
    <location>
        <begin position="441"/>
        <end position="472"/>
    </location>
</feature>
<dbReference type="PANTHER" id="PTHR24394">
    <property type="entry name" value="ZINC FINGER PROTEIN"/>
    <property type="match status" value="1"/>
</dbReference>
<evidence type="ECO:0000313" key="13">
    <source>
        <dbReference type="EMBL" id="CAH0551820.1"/>
    </source>
</evidence>
<dbReference type="FunFam" id="3.30.160.60:FF:000110">
    <property type="entry name" value="Zinc finger protein-like"/>
    <property type="match status" value="1"/>
</dbReference>
<sequence>MNNPDNVYFVVHKIVGDSIIESVRYEEDPFNLDVISKTPAYFENVSFEISDFSSNSNMLRINPPRVSENDDSFKCIKIENLYMYCDLDGNAEERKLHDYPGKINIPTMIRCQNCETNFPTKYQYQRHQCEFNAEKVVLKPDVDINDIEKGVRIKYDCATCGKQFVSKNNLERHQASHENMKDNICEHCNKQFVSENRLRIHKENHCKKAGDVSKFYRSDVAVWKCKKCHEVFSSVGIADHHLAFCKEITDTERSEIANKNNEVHYIQHDATGALLDFSQTLNSNIEKILTEILLQCEFCNRTYADKNLLMLHQRQHTTEKNYECVNCEEIFESYVSASQHWLKKCTDYANLFYLPKLAYCEYCDRTFKSHEILYSHKIKKKHYSTKLHKIKCDETESHNEIENEDEDQMITVNADKPEEKKVLISKLIEDVLKTLDLPMKTTDENNKDNETIIKVEHLSDASANRTDEEPEKKKRGRKRKWPRQLNGKKKVNGSVDDKYKYQCERCVNIFTTVYDLETHREKEHAANFNCEECGQVLHSAKALLIHSRAHKSLKPYVCDTCGRSYSQTSHLWQHMRFHQGIKPFACPHEGCEARYTIRPDLKDHIRKVHTRERPFKCTVCNKCFLTGSVYYQHRLIHTNDRRYGCDVCQKRFFRADALNNHKRIHTDERPYPCGVCGREFRQKGDRNKHFRTQHPDVIQTIAL</sequence>
<evidence type="ECO:0000256" key="8">
    <source>
        <dbReference type="ARBA" id="ARBA00023163"/>
    </source>
</evidence>
<keyword evidence="9" id="KW-0539">Nucleus</keyword>
<dbReference type="FunFam" id="3.30.160.60:FF:000744">
    <property type="entry name" value="zinc finger E-box-binding homeobox 1"/>
    <property type="match status" value="1"/>
</dbReference>
<evidence type="ECO:0000256" key="7">
    <source>
        <dbReference type="ARBA" id="ARBA00023125"/>
    </source>
</evidence>
<feature type="domain" description="C2H2-type" evidence="12">
    <location>
        <begin position="528"/>
        <end position="555"/>
    </location>
</feature>
<dbReference type="GO" id="GO:0008270">
    <property type="term" value="F:zinc ion binding"/>
    <property type="evidence" value="ECO:0007669"/>
    <property type="project" value="UniProtKB-KW"/>
</dbReference>
<feature type="domain" description="C2H2-type" evidence="12">
    <location>
        <begin position="671"/>
        <end position="694"/>
    </location>
</feature>
<dbReference type="FunFam" id="3.30.160.60:FF:001102">
    <property type="entry name" value="Transcription factor IIIA"/>
    <property type="match status" value="1"/>
</dbReference>
<evidence type="ECO:0000256" key="4">
    <source>
        <dbReference type="ARBA" id="ARBA00022771"/>
    </source>
</evidence>
<organism evidence="13 14">
    <name type="scientific">Brassicogethes aeneus</name>
    <name type="common">Rape pollen beetle</name>
    <name type="synonym">Meligethes aeneus</name>
    <dbReference type="NCBI Taxonomy" id="1431903"/>
    <lineage>
        <taxon>Eukaryota</taxon>
        <taxon>Metazoa</taxon>
        <taxon>Ecdysozoa</taxon>
        <taxon>Arthropoda</taxon>
        <taxon>Hexapoda</taxon>
        <taxon>Insecta</taxon>
        <taxon>Pterygota</taxon>
        <taxon>Neoptera</taxon>
        <taxon>Endopterygota</taxon>
        <taxon>Coleoptera</taxon>
        <taxon>Polyphaga</taxon>
        <taxon>Cucujiformia</taxon>
        <taxon>Nitidulidae</taxon>
        <taxon>Meligethinae</taxon>
        <taxon>Brassicogethes</taxon>
    </lineage>
</organism>
<evidence type="ECO:0000259" key="12">
    <source>
        <dbReference type="PROSITE" id="PS50157"/>
    </source>
</evidence>
<evidence type="ECO:0000256" key="10">
    <source>
        <dbReference type="PROSITE-ProRule" id="PRU00042"/>
    </source>
</evidence>
<dbReference type="InterPro" id="IPR036236">
    <property type="entry name" value="Znf_C2H2_sf"/>
</dbReference>
<dbReference type="AlphaFoldDB" id="A0A9P0FDK4"/>
<feature type="domain" description="C2H2-type" evidence="12">
    <location>
        <begin position="183"/>
        <end position="210"/>
    </location>
</feature>
<evidence type="ECO:0000256" key="5">
    <source>
        <dbReference type="ARBA" id="ARBA00022833"/>
    </source>
</evidence>
<feature type="domain" description="C2H2-type" evidence="12">
    <location>
        <begin position="556"/>
        <end position="583"/>
    </location>
</feature>
<dbReference type="EMBL" id="OV121133">
    <property type="protein sequence ID" value="CAH0551820.1"/>
    <property type="molecule type" value="Genomic_DNA"/>
</dbReference>
<dbReference type="Proteomes" id="UP001154078">
    <property type="component" value="Chromosome 2"/>
</dbReference>
<evidence type="ECO:0000256" key="6">
    <source>
        <dbReference type="ARBA" id="ARBA00023015"/>
    </source>
</evidence>
<dbReference type="InterPro" id="IPR013087">
    <property type="entry name" value="Znf_C2H2_type"/>
</dbReference>
<evidence type="ECO:0000256" key="9">
    <source>
        <dbReference type="ARBA" id="ARBA00023242"/>
    </source>
</evidence>
<reference evidence="13" key="1">
    <citation type="submission" date="2021-12" db="EMBL/GenBank/DDBJ databases">
        <authorList>
            <person name="King R."/>
        </authorList>
    </citation>
    <scope>NUCLEOTIDE SEQUENCE</scope>
</reference>
<dbReference type="OrthoDB" id="3437960at2759"/>
<gene>
    <name evidence="13" type="ORF">MELIAE_LOCUS4347</name>
</gene>
<dbReference type="GO" id="GO:0003677">
    <property type="term" value="F:DNA binding"/>
    <property type="evidence" value="ECO:0007669"/>
    <property type="project" value="UniProtKB-KW"/>
</dbReference>
<accession>A0A9P0FDK4</accession>
<keyword evidence="14" id="KW-1185">Reference proteome</keyword>
<dbReference type="Gene3D" id="3.30.160.60">
    <property type="entry name" value="Classic Zinc Finger"/>
    <property type="match status" value="8"/>
</dbReference>
<keyword evidence="7" id="KW-0238">DNA-binding</keyword>
<keyword evidence="2" id="KW-0479">Metal-binding</keyword>
<dbReference type="PROSITE" id="PS50157">
    <property type="entry name" value="ZINC_FINGER_C2H2_2"/>
    <property type="match status" value="10"/>
</dbReference>
<feature type="compositionally biased region" description="Basic residues" evidence="11">
    <location>
        <begin position="473"/>
        <end position="489"/>
    </location>
</feature>
<dbReference type="SMART" id="SM00355">
    <property type="entry name" value="ZnF_C2H2"/>
    <property type="match status" value="13"/>
</dbReference>
<keyword evidence="5" id="KW-0862">Zinc</keyword>
<feature type="domain" description="C2H2-type" evidence="12">
    <location>
        <begin position="501"/>
        <end position="529"/>
    </location>
</feature>
<feature type="domain" description="C2H2-type" evidence="12">
    <location>
        <begin position="155"/>
        <end position="182"/>
    </location>
</feature>